<keyword evidence="3" id="KW-1185">Reference proteome</keyword>
<dbReference type="AlphaFoldDB" id="A0AAV7TDP7"/>
<evidence type="ECO:0000256" key="1">
    <source>
        <dbReference type="SAM" id="MobiDB-lite"/>
    </source>
</evidence>
<reference evidence="2" key="1">
    <citation type="journal article" date="2022" name="bioRxiv">
        <title>Sequencing and chromosome-scale assembly of the giantPleurodeles waltlgenome.</title>
        <authorList>
            <person name="Brown T."/>
            <person name="Elewa A."/>
            <person name="Iarovenko S."/>
            <person name="Subramanian E."/>
            <person name="Araus A.J."/>
            <person name="Petzold A."/>
            <person name="Susuki M."/>
            <person name="Suzuki K.-i.T."/>
            <person name="Hayashi T."/>
            <person name="Toyoda A."/>
            <person name="Oliveira C."/>
            <person name="Osipova E."/>
            <person name="Leigh N.D."/>
            <person name="Simon A."/>
            <person name="Yun M.H."/>
        </authorList>
    </citation>
    <scope>NUCLEOTIDE SEQUENCE</scope>
    <source>
        <strain evidence="2">20211129_DDA</strain>
        <tissue evidence="2">Liver</tissue>
    </source>
</reference>
<feature type="region of interest" description="Disordered" evidence="1">
    <location>
        <begin position="122"/>
        <end position="155"/>
    </location>
</feature>
<proteinExistence type="predicted"/>
<dbReference type="EMBL" id="JANPWB010000007">
    <property type="protein sequence ID" value="KAJ1174693.1"/>
    <property type="molecule type" value="Genomic_DNA"/>
</dbReference>
<dbReference type="Proteomes" id="UP001066276">
    <property type="component" value="Chromosome 4_1"/>
</dbReference>
<name>A0AAV7TDP7_PLEWA</name>
<comment type="caution">
    <text evidence="2">The sequence shown here is derived from an EMBL/GenBank/DDBJ whole genome shotgun (WGS) entry which is preliminary data.</text>
</comment>
<gene>
    <name evidence="2" type="ORF">NDU88_006513</name>
</gene>
<evidence type="ECO:0000313" key="3">
    <source>
        <dbReference type="Proteomes" id="UP001066276"/>
    </source>
</evidence>
<organism evidence="2 3">
    <name type="scientific">Pleurodeles waltl</name>
    <name type="common">Iberian ribbed newt</name>
    <dbReference type="NCBI Taxonomy" id="8319"/>
    <lineage>
        <taxon>Eukaryota</taxon>
        <taxon>Metazoa</taxon>
        <taxon>Chordata</taxon>
        <taxon>Craniata</taxon>
        <taxon>Vertebrata</taxon>
        <taxon>Euteleostomi</taxon>
        <taxon>Amphibia</taxon>
        <taxon>Batrachia</taxon>
        <taxon>Caudata</taxon>
        <taxon>Salamandroidea</taxon>
        <taxon>Salamandridae</taxon>
        <taxon>Pleurodelinae</taxon>
        <taxon>Pleurodeles</taxon>
    </lineage>
</organism>
<protein>
    <submittedName>
        <fullName evidence="2">Uncharacterized protein</fullName>
    </submittedName>
</protein>
<sequence>MQYLPVQKGMLKPAPDIFKEPVKAPVVTPRVDYQYKASPSDPVHIKYQLSPTPWYFTLPAYGLMLTVPALLLDKKSKKSDAVFKHVAAQATTPRGIGGYFTICRKKKKQANSEIWGCRVKKKNPAKEAEGEDSDVEKNTISTEKEHRKLKEKHRQRAAPVLPAVAPLANGHAIVAVPLDMPTAIRVENMYPQPTVSIVFRRSKTMQAVWGQLYHSVEPADIEFGGSRRDEAVLIQVNPVL</sequence>
<evidence type="ECO:0000313" key="2">
    <source>
        <dbReference type="EMBL" id="KAJ1174693.1"/>
    </source>
</evidence>
<accession>A0AAV7TDP7</accession>